<organism evidence="1 2">
    <name type="scientific">Molorchus minor</name>
    <dbReference type="NCBI Taxonomy" id="1323400"/>
    <lineage>
        <taxon>Eukaryota</taxon>
        <taxon>Metazoa</taxon>
        <taxon>Ecdysozoa</taxon>
        <taxon>Arthropoda</taxon>
        <taxon>Hexapoda</taxon>
        <taxon>Insecta</taxon>
        <taxon>Pterygota</taxon>
        <taxon>Neoptera</taxon>
        <taxon>Endopterygota</taxon>
        <taxon>Coleoptera</taxon>
        <taxon>Polyphaga</taxon>
        <taxon>Cucujiformia</taxon>
        <taxon>Chrysomeloidea</taxon>
        <taxon>Cerambycidae</taxon>
        <taxon>Lamiinae</taxon>
        <taxon>Monochamini</taxon>
        <taxon>Molorchus</taxon>
    </lineage>
</organism>
<dbReference type="EMBL" id="JAPWTJ010000023">
    <property type="protein sequence ID" value="KAJ8984940.1"/>
    <property type="molecule type" value="Genomic_DNA"/>
</dbReference>
<reference evidence="1" key="1">
    <citation type="journal article" date="2023" name="Insect Mol. Biol.">
        <title>Genome sequencing provides insights into the evolution of gene families encoding plant cell wall-degrading enzymes in longhorned beetles.</title>
        <authorList>
            <person name="Shin N.R."/>
            <person name="Okamura Y."/>
            <person name="Kirsch R."/>
            <person name="Pauchet Y."/>
        </authorList>
    </citation>
    <scope>NUCLEOTIDE SEQUENCE</scope>
    <source>
        <strain evidence="1">MMC_N1</strain>
    </source>
</reference>
<dbReference type="InterPro" id="IPR004119">
    <property type="entry name" value="EcKL"/>
</dbReference>
<name>A0ABQ9K2V0_9CUCU</name>
<accession>A0ABQ9K2V0</accession>
<dbReference type="Pfam" id="PF02958">
    <property type="entry name" value="EcKL"/>
    <property type="match status" value="1"/>
</dbReference>
<dbReference type="Proteomes" id="UP001162164">
    <property type="component" value="Unassembled WGS sequence"/>
</dbReference>
<evidence type="ECO:0000313" key="1">
    <source>
        <dbReference type="EMBL" id="KAJ8984940.1"/>
    </source>
</evidence>
<comment type="caution">
    <text evidence="1">The sequence shown here is derived from an EMBL/GenBank/DDBJ whole genome shotgun (WGS) entry which is preliminary data.</text>
</comment>
<keyword evidence="2" id="KW-1185">Reference proteome</keyword>
<gene>
    <name evidence="1" type="ORF">NQ317_012190</name>
</gene>
<protein>
    <submittedName>
        <fullName evidence="1">Uncharacterized protein</fullName>
    </submittedName>
</protein>
<sequence length="151" mass="17480">MIPRVINNIPKLVEIGKKKIENLEGVLLNLGENQKITDYKITRLTAPGDNYGSLMLRLEVKVYDKNTKREDDLDLVAKLLPPSDFLRNMFNVQVVFRNESSLYRVVVPVLEQFQRRQGVREVVDIFPKYYGSRISLNPNSEMLPVESRDKS</sequence>
<proteinExistence type="predicted"/>
<dbReference type="PANTHER" id="PTHR11012">
    <property type="entry name" value="PROTEIN KINASE-LIKE DOMAIN-CONTAINING"/>
    <property type="match status" value="1"/>
</dbReference>
<dbReference type="PANTHER" id="PTHR11012:SF55">
    <property type="entry name" value="BHLH DOMAIN-CONTAINING PROTEIN"/>
    <property type="match status" value="1"/>
</dbReference>
<evidence type="ECO:0000313" key="2">
    <source>
        <dbReference type="Proteomes" id="UP001162164"/>
    </source>
</evidence>